<dbReference type="InterPro" id="IPR057840">
    <property type="entry name" value="FimV_N"/>
</dbReference>
<feature type="compositionally biased region" description="Low complexity" evidence="1">
    <location>
        <begin position="230"/>
        <end position="246"/>
    </location>
</feature>
<keyword evidence="2" id="KW-1133">Transmembrane helix</keyword>
<evidence type="ECO:0000313" key="6">
    <source>
        <dbReference type="Proteomes" id="UP001597044"/>
    </source>
</evidence>
<organism evidence="5 6">
    <name type="scientific">Paraperlucidibaca wandonensis</name>
    <dbReference type="NCBI Taxonomy" id="1268273"/>
    <lineage>
        <taxon>Bacteria</taxon>
        <taxon>Pseudomonadati</taxon>
        <taxon>Pseudomonadota</taxon>
        <taxon>Gammaproteobacteria</taxon>
        <taxon>Moraxellales</taxon>
        <taxon>Moraxellaceae</taxon>
        <taxon>Paraperlucidibaca</taxon>
    </lineage>
</organism>
<evidence type="ECO:0000256" key="2">
    <source>
        <dbReference type="SAM" id="Phobius"/>
    </source>
</evidence>
<sequence length="383" mass="39945">MQKLFQATCLAIATLGLSATAQAFTVENMSAWSAAKQPLRMDIELGDLAITNANEVQVRVASEAEHARLGLTRPSWGDNVRFQMITLPNFHVVARATTADAFPDERVSFVVNISTAGEGRLQQVGSALGLQPIAAKNPPPERPVIKITPEKKPVEVVDSKPAASNAVKPVSIQSQAKPYNPTVESVAPVAKAEASKPAAEAPAPSKKPAAKPVTPVAKKPAEVAAAPAVAAKPVQTAQSSAPTSSQDRATLEQGLKAAKAQVADLEAQIAAFDSAAAKGAATKEAAAANVTADVDSAATDGAVVASTDDMFIVESDAATENEVDAETANAQAVAAATVVSDETLVAPVTSTLKPYQWFARIMVLFVLLILLVFFLIDKIRNRR</sequence>
<dbReference type="Proteomes" id="UP001597044">
    <property type="component" value="Unassembled WGS sequence"/>
</dbReference>
<gene>
    <name evidence="5" type="ORF">ACFQ0F_03130</name>
</gene>
<dbReference type="Pfam" id="PF25800">
    <property type="entry name" value="FimV_N"/>
    <property type="match status" value="1"/>
</dbReference>
<dbReference type="EMBL" id="JBHTIT010000001">
    <property type="protein sequence ID" value="MFD0949392.1"/>
    <property type="molecule type" value="Genomic_DNA"/>
</dbReference>
<name>A0ABW3HDU5_9GAMM</name>
<feature type="chain" id="PRO_5045182341" description="FimV N-terminal domain-containing protein" evidence="3">
    <location>
        <begin position="24"/>
        <end position="383"/>
    </location>
</feature>
<keyword evidence="2" id="KW-0812">Transmembrane</keyword>
<accession>A0ABW3HDU5</accession>
<feature type="domain" description="FimV N-terminal" evidence="4">
    <location>
        <begin position="28"/>
        <end position="121"/>
    </location>
</feature>
<feature type="transmembrane region" description="Helical" evidence="2">
    <location>
        <begin position="357"/>
        <end position="376"/>
    </location>
</feature>
<evidence type="ECO:0000256" key="3">
    <source>
        <dbReference type="SAM" id="SignalP"/>
    </source>
</evidence>
<feature type="signal peptide" evidence="3">
    <location>
        <begin position="1"/>
        <end position="23"/>
    </location>
</feature>
<keyword evidence="2" id="KW-0472">Membrane</keyword>
<feature type="region of interest" description="Disordered" evidence="1">
    <location>
        <begin position="230"/>
        <end position="252"/>
    </location>
</feature>
<evidence type="ECO:0000256" key="1">
    <source>
        <dbReference type="SAM" id="MobiDB-lite"/>
    </source>
</evidence>
<protein>
    <recommendedName>
        <fullName evidence="4">FimV N-terminal domain-containing protein</fullName>
    </recommendedName>
</protein>
<evidence type="ECO:0000313" key="5">
    <source>
        <dbReference type="EMBL" id="MFD0949392.1"/>
    </source>
</evidence>
<feature type="region of interest" description="Disordered" evidence="1">
    <location>
        <begin position="196"/>
        <end position="215"/>
    </location>
</feature>
<reference evidence="6" key="1">
    <citation type="journal article" date="2019" name="Int. J. Syst. Evol. Microbiol.">
        <title>The Global Catalogue of Microorganisms (GCM) 10K type strain sequencing project: providing services to taxonomists for standard genome sequencing and annotation.</title>
        <authorList>
            <consortium name="The Broad Institute Genomics Platform"/>
            <consortium name="The Broad Institute Genome Sequencing Center for Infectious Disease"/>
            <person name="Wu L."/>
            <person name="Ma J."/>
        </authorList>
    </citation>
    <scope>NUCLEOTIDE SEQUENCE [LARGE SCALE GENOMIC DNA]</scope>
    <source>
        <strain evidence="6">CCUG 63419</strain>
    </source>
</reference>
<proteinExistence type="predicted"/>
<dbReference type="RefSeq" id="WP_379069067.1">
    <property type="nucleotide sequence ID" value="NZ_JBHTIT010000001.1"/>
</dbReference>
<evidence type="ECO:0000259" key="4">
    <source>
        <dbReference type="Pfam" id="PF25800"/>
    </source>
</evidence>
<keyword evidence="3" id="KW-0732">Signal</keyword>
<keyword evidence="6" id="KW-1185">Reference proteome</keyword>
<comment type="caution">
    <text evidence="5">The sequence shown here is derived from an EMBL/GenBank/DDBJ whole genome shotgun (WGS) entry which is preliminary data.</text>
</comment>